<reference evidence="4 5" key="1">
    <citation type="journal article" date="2020" name="Int. J. Syst. Evol. Microbiol.">
        <title>Reclassification of Streptomyces castelarensis and Streptomyces sporoclivatus as later heterotypic synonyms of Streptomyces antimycoticus.</title>
        <authorList>
            <person name="Komaki H."/>
            <person name="Tamura T."/>
        </authorList>
    </citation>
    <scope>NUCLEOTIDE SEQUENCE [LARGE SCALE GENOMIC DNA]</scope>
    <source>
        <strain evidence="4 5">NBRC 13459</strain>
    </source>
</reference>
<evidence type="ECO:0000256" key="1">
    <source>
        <dbReference type="ARBA" id="ARBA00022729"/>
    </source>
</evidence>
<proteinExistence type="predicted"/>
<comment type="caution">
    <text evidence="4">The sequence shown here is derived from an EMBL/GenBank/DDBJ whole genome shotgun (WGS) entry which is preliminary data.</text>
</comment>
<dbReference type="EMBL" id="BJHW01000001">
    <property type="protein sequence ID" value="GDY56097.1"/>
    <property type="molecule type" value="Genomic_DNA"/>
</dbReference>
<dbReference type="PIRSF" id="PIRSF002741">
    <property type="entry name" value="MppA"/>
    <property type="match status" value="1"/>
</dbReference>
<dbReference type="Gene3D" id="3.40.190.10">
    <property type="entry name" value="Periplasmic binding protein-like II"/>
    <property type="match status" value="1"/>
</dbReference>
<evidence type="ECO:0000313" key="4">
    <source>
        <dbReference type="EMBL" id="GDY56097.1"/>
    </source>
</evidence>
<dbReference type="InterPro" id="IPR039424">
    <property type="entry name" value="SBP_5"/>
</dbReference>
<evidence type="ECO:0000256" key="2">
    <source>
        <dbReference type="SAM" id="MobiDB-lite"/>
    </source>
</evidence>
<dbReference type="GO" id="GO:0042597">
    <property type="term" value="C:periplasmic space"/>
    <property type="evidence" value="ECO:0007669"/>
    <property type="project" value="UniProtKB-ARBA"/>
</dbReference>
<dbReference type="Proteomes" id="UP000301309">
    <property type="component" value="Unassembled WGS sequence"/>
</dbReference>
<feature type="region of interest" description="Disordered" evidence="2">
    <location>
        <begin position="28"/>
        <end position="49"/>
    </location>
</feature>
<evidence type="ECO:0000313" key="5">
    <source>
        <dbReference type="Proteomes" id="UP000301309"/>
    </source>
</evidence>
<dbReference type="Gene3D" id="3.10.105.10">
    <property type="entry name" value="Dipeptide-binding Protein, Domain 3"/>
    <property type="match status" value="1"/>
</dbReference>
<dbReference type="PANTHER" id="PTHR30290:SF38">
    <property type="entry name" value="D,D-DIPEPTIDE-BINDING PERIPLASMIC PROTEIN DDPA-RELATED"/>
    <property type="match status" value="1"/>
</dbReference>
<keyword evidence="1" id="KW-0732">Signal</keyword>
<dbReference type="SUPFAM" id="SSF53850">
    <property type="entry name" value="Periplasmic binding protein-like II"/>
    <property type="match status" value="1"/>
</dbReference>
<feature type="compositionally biased region" description="Basic and acidic residues" evidence="2">
    <location>
        <begin position="28"/>
        <end position="40"/>
    </location>
</feature>
<feature type="domain" description="Solute-binding protein family 5" evidence="3">
    <location>
        <begin position="139"/>
        <end position="503"/>
    </location>
</feature>
<dbReference type="Gene3D" id="3.90.76.10">
    <property type="entry name" value="Dipeptide-binding Protein, Domain 1"/>
    <property type="match status" value="1"/>
</dbReference>
<dbReference type="GO" id="GO:0043190">
    <property type="term" value="C:ATP-binding cassette (ABC) transporter complex"/>
    <property type="evidence" value="ECO:0007669"/>
    <property type="project" value="InterPro"/>
</dbReference>
<dbReference type="InterPro" id="IPR000914">
    <property type="entry name" value="SBP_5_dom"/>
</dbReference>
<dbReference type="GO" id="GO:1904680">
    <property type="term" value="F:peptide transmembrane transporter activity"/>
    <property type="evidence" value="ECO:0007669"/>
    <property type="project" value="TreeGrafter"/>
</dbReference>
<gene>
    <name evidence="4" type="ORF">SVIO_067200</name>
</gene>
<organism evidence="4 5">
    <name type="scientific">Streptomyces violaceusniger</name>
    <dbReference type="NCBI Taxonomy" id="68280"/>
    <lineage>
        <taxon>Bacteria</taxon>
        <taxon>Bacillati</taxon>
        <taxon>Actinomycetota</taxon>
        <taxon>Actinomycetes</taxon>
        <taxon>Kitasatosporales</taxon>
        <taxon>Streptomycetaceae</taxon>
        <taxon>Streptomyces</taxon>
        <taxon>Streptomyces violaceusniger group</taxon>
    </lineage>
</organism>
<keyword evidence="5" id="KW-1185">Reference proteome</keyword>
<sequence>MLSACRAETLVAELLGFSCGAARGRAGRRDAAEIRQKGPSDRPPPARHRPRAAALAARVLCVLVAGATAGCASLASPTAEVGADRMTDPRPVRDGGTLTIALKSDPDKLDPTLASTAVGRTVFTAICEKLYDVDAGNRIVPQLAAAPPTTSDGGRTVTITLRRGVRFADGTRMDAKAVKTSLDRHRTLTGSVRASELKPLTSVQAVDDDTVRLRLTKPYVPLLALLADRAGMVMSPTALKRYGKGFASHPTCVGPFRYAERVVGDRIVLDKDPNYYDADAVHLRRVVYRTITDGNVRLANLQSGDIQVGDQMDPVQVGRALTEPGLQLFHSPSLGYYGLTLNIGNTKGAGAPPGRIDTPIARDVRVREAFDLSLDRDLINTIVFQGRYRPTCGPLPSGTPYATGSRCPARDLAKAKRLLKAAGVATPVRVRLQISTTPEDNRLGQVIQAMAKEAGFAVSLTPTEFATGLEHSRAGDFQAATTNWSGRLDPAGNIDAFAGTGGAQNYGGLSDPAIDRLIAEGGATADRPARKKIYAQLVERVRAAHTVLYLIQPTNYVSVTKKVAGLKVFGDGLIRVKDAGYVKGGS</sequence>
<name>A0A4D4LC07_STRVO</name>
<accession>A0A4D4LC07</accession>
<protein>
    <submittedName>
        <fullName evidence="4">ABC transporter substrate-binding protein</fullName>
    </submittedName>
</protein>
<dbReference type="AlphaFoldDB" id="A0A4D4LC07"/>
<dbReference type="InterPro" id="IPR030678">
    <property type="entry name" value="Peptide/Ni-bd"/>
</dbReference>
<dbReference type="Pfam" id="PF00496">
    <property type="entry name" value="SBP_bac_5"/>
    <property type="match status" value="1"/>
</dbReference>
<dbReference type="PANTHER" id="PTHR30290">
    <property type="entry name" value="PERIPLASMIC BINDING COMPONENT OF ABC TRANSPORTER"/>
    <property type="match status" value="1"/>
</dbReference>
<evidence type="ECO:0000259" key="3">
    <source>
        <dbReference type="Pfam" id="PF00496"/>
    </source>
</evidence>
<dbReference type="GO" id="GO:0015833">
    <property type="term" value="P:peptide transport"/>
    <property type="evidence" value="ECO:0007669"/>
    <property type="project" value="TreeGrafter"/>
</dbReference>